<dbReference type="EnsemblPlants" id="evm.model.10.1700">
    <property type="protein sequence ID" value="cds.evm.model.10.1700"/>
    <property type="gene ID" value="evm.TU.10.1700"/>
</dbReference>
<sequence length="249" mass="27985">MENWKNIESQCFEQKHRRANRGTASRRGIFELVRETPCRPAGHVGTSIQGENVNARATNATPGNRAGTRQTLGMESSRRESTFNQEPKKTQAKGCQLIGSQLDVERPCNNKRNIRIPPLSPPQHSQETKSQDPTRGNVPTTHLDGKASPELPSKPRAQDTTTRPRSIGVHDRLGRQRDPCDLLNNRRTIDVRTFREDPIRIIEAPSETQTTIHGVNWVEFGTLATLVKGITTPELSEFELDREQRSPLS</sequence>
<accession>A0A803QKL9</accession>
<reference evidence="2" key="1">
    <citation type="submission" date="2021-03" db="UniProtKB">
        <authorList>
            <consortium name="EnsemblPlants"/>
        </authorList>
    </citation>
    <scope>IDENTIFICATION</scope>
</reference>
<protein>
    <submittedName>
        <fullName evidence="2">Uncharacterized protein</fullName>
    </submittedName>
</protein>
<feature type="compositionally biased region" description="Basic and acidic residues" evidence="1">
    <location>
        <begin position="168"/>
        <end position="179"/>
    </location>
</feature>
<keyword evidence="3" id="KW-1185">Reference proteome</keyword>
<feature type="compositionally biased region" description="Basic and acidic residues" evidence="1">
    <location>
        <begin position="76"/>
        <end position="89"/>
    </location>
</feature>
<feature type="region of interest" description="Disordered" evidence="1">
    <location>
        <begin position="53"/>
        <end position="94"/>
    </location>
</feature>
<dbReference type="EMBL" id="UZAU01000821">
    <property type="status" value="NOT_ANNOTATED_CDS"/>
    <property type="molecule type" value="Genomic_DNA"/>
</dbReference>
<evidence type="ECO:0000313" key="2">
    <source>
        <dbReference type="EnsemblPlants" id="cds.evm.model.10.1700"/>
    </source>
</evidence>
<organism evidence="2 3">
    <name type="scientific">Cannabis sativa</name>
    <name type="common">Hemp</name>
    <name type="synonym">Marijuana</name>
    <dbReference type="NCBI Taxonomy" id="3483"/>
    <lineage>
        <taxon>Eukaryota</taxon>
        <taxon>Viridiplantae</taxon>
        <taxon>Streptophyta</taxon>
        <taxon>Embryophyta</taxon>
        <taxon>Tracheophyta</taxon>
        <taxon>Spermatophyta</taxon>
        <taxon>Magnoliopsida</taxon>
        <taxon>eudicotyledons</taxon>
        <taxon>Gunneridae</taxon>
        <taxon>Pentapetalae</taxon>
        <taxon>rosids</taxon>
        <taxon>fabids</taxon>
        <taxon>Rosales</taxon>
        <taxon>Cannabaceae</taxon>
        <taxon>Cannabis</taxon>
    </lineage>
</organism>
<dbReference type="Proteomes" id="UP000596661">
    <property type="component" value="Unassembled WGS sequence"/>
</dbReference>
<evidence type="ECO:0000313" key="3">
    <source>
        <dbReference type="Proteomes" id="UP000596661"/>
    </source>
</evidence>
<dbReference type="Gramene" id="evm.model.10.1700">
    <property type="protein sequence ID" value="cds.evm.model.10.1700"/>
    <property type="gene ID" value="evm.TU.10.1700"/>
</dbReference>
<feature type="region of interest" description="Disordered" evidence="1">
    <location>
        <begin position="106"/>
        <end position="179"/>
    </location>
</feature>
<dbReference type="AlphaFoldDB" id="A0A803QKL9"/>
<feature type="compositionally biased region" description="Polar residues" evidence="1">
    <location>
        <begin position="53"/>
        <end position="74"/>
    </location>
</feature>
<evidence type="ECO:0000256" key="1">
    <source>
        <dbReference type="SAM" id="MobiDB-lite"/>
    </source>
</evidence>
<name>A0A803QKL9_CANSA</name>
<proteinExistence type="predicted"/>